<dbReference type="Gene3D" id="1.25.40.10">
    <property type="entry name" value="Tetratricopeptide repeat domain"/>
    <property type="match status" value="2"/>
</dbReference>
<dbReference type="InterPro" id="IPR002885">
    <property type="entry name" value="PPR_rpt"/>
</dbReference>
<proteinExistence type="inferred from homology"/>
<dbReference type="InterPro" id="IPR011990">
    <property type="entry name" value="TPR-like_helical_dom_sf"/>
</dbReference>
<reference evidence="5" key="1">
    <citation type="submission" date="2015-07" db="EMBL/GenBank/DDBJ databases">
        <title>Transcriptome Assembly of Anthurium amnicola.</title>
        <authorList>
            <person name="Suzuki J."/>
        </authorList>
    </citation>
    <scope>NUCLEOTIDE SEQUENCE</scope>
</reference>
<dbReference type="Pfam" id="PF13041">
    <property type="entry name" value="PPR_2"/>
    <property type="match status" value="1"/>
</dbReference>
<dbReference type="Pfam" id="PF13812">
    <property type="entry name" value="PPR_3"/>
    <property type="match status" value="1"/>
</dbReference>
<feature type="repeat" description="PPR" evidence="3">
    <location>
        <begin position="376"/>
        <end position="410"/>
    </location>
</feature>
<sequence length="546" mass="61162">MVMPGLVRRAVTAAVGSTARLLLHAPPPPPSRPPPRCHPPPTLPSVRYAFSSAALPPGLPHLSLGDHHLHTPLLSTQHNSFLEASDFEDEPGEPTGSAGCPELTAVLDLISRARAESSSKKEALAFLRASGVELTAGLVTSALWELRREWKSAILAFLWGEECLLDRPGAWHLMLWVLGKQQKFDIAWLLVRQMHQLNILTQRPFVILMERSAAANAPGEAIKTFHDMEKFKIEADSTALYALLRALCKHRNVEEAEELLFSKRKFLPLETEGCNIILDGWCNIIVDVVEAKRLWREMSSYCISPDGTSYTNMICCFSKVGNLFDSLRLYDEMKKRGWPPGLLVYNALIYVLTRESCVSEAKKLFDKVEELGLKANVDTYNSIIHPLCEAHMLDDARDMLDDMIEKGLDPTIETYHAFAKVEDMEGTLNLIKRMHDVGCGPNRYTFLLILEKFLKLGEAANALRTWREMRSYGIHPHNTHYVTLVQGLASIGWIPAAFGFYSEMKSKGFPASPKLERFFKHVASGNKNKRGSGIKGRYKVQPGKVS</sequence>
<dbReference type="PANTHER" id="PTHR47939:SF5">
    <property type="entry name" value="PENTACOTRIPEPTIDE-REPEAT REGION OF PRORP DOMAIN-CONTAINING PROTEIN"/>
    <property type="match status" value="1"/>
</dbReference>
<gene>
    <name evidence="5" type="primary">At1g80880</name>
    <name evidence="5" type="ORF">g.79723</name>
</gene>
<comment type="similarity">
    <text evidence="1">Belongs to the PPR family. P subfamily.</text>
</comment>
<dbReference type="InterPro" id="IPR050667">
    <property type="entry name" value="PPR-containing_protein"/>
</dbReference>
<dbReference type="PROSITE" id="PS51375">
    <property type="entry name" value="PPR"/>
    <property type="match status" value="4"/>
</dbReference>
<dbReference type="EMBL" id="GDJX01026918">
    <property type="protein sequence ID" value="JAT41018.1"/>
    <property type="molecule type" value="Transcribed_RNA"/>
</dbReference>
<feature type="region of interest" description="Disordered" evidence="4">
    <location>
        <begin position="526"/>
        <end position="546"/>
    </location>
</feature>
<evidence type="ECO:0000256" key="3">
    <source>
        <dbReference type="PROSITE-ProRule" id="PRU00708"/>
    </source>
</evidence>
<evidence type="ECO:0000256" key="1">
    <source>
        <dbReference type="ARBA" id="ARBA00007626"/>
    </source>
</evidence>
<name>A0A1D1XF36_9ARAE</name>
<feature type="repeat" description="PPR" evidence="3">
    <location>
        <begin position="306"/>
        <end position="340"/>
    </location>
</feature>
<evidence type="ECO:0000256" key="2">
    <source>
        <dbReference type="ARBA" id="ARBA00022737"/>
    </source>
</evidence>
<evidence type="ECO:0000256" key="4">
    <source>
        <dbReference type="SAM" id="MobiDB-lite"/>
    </source>
</evidence>
<feature type="region of interest" description="Disordered" evidence="4">
    <location>
        <begin position="21"/>
        <end position="43"/>
    </location>
</feature>
<feature type="repeat" description="PPR" evidence="3">
    <location>
        <begin position="442"/>
        <end position="476"/>
    </location>
</feature>
<accession>A0A1D1XF36</accession>
<feature type="compositionally biased region" description="Pro residues" evidence="4">
    <location>
        <begin position="25"/>
        <end position="43"/>
    </location>
</feature>
<feature type="compositionally biased region" description="Basic residues" evidence="4">
    <location>
        <begin position="527"/>
        <end position="538"/>
    </location>
</feature>
<keyword evidence="2" id="KW-0677">Repeat</keyword>
<dbReference type="Pfam" id="PF01535">
    <property type="entry name" value="PPR"/>
    <property type="match status" value="2"/>
</dbReference>
<evidence type="ECO:0000313" key="5">
    <source>
        <dbReference type="EMBL" id="JAT41018.1"/>
    </source>
</evidence>
<dbReference type="PANTHER" id="PTHR47939">
    <property type="entry name" value="MEMBRANE-ASSOCIATED SALT-INDUCIBLE PROTEIN-LIKE"/>
    <property type="match status" value="1"/>
</dbReference>
<organism evidence="5">
    <name type="scientific">Anthurium amnicola</name>
    <dbReference type="NCBI Taxonomy" id="1678845"/>
    <lineage>
        <taxon>Eukaryota</taxon>
        <taxon>Viridiplantae</taxon>
        <taxon>Streptophyta</taxon>
        <taxon>Embryophyta</taxon>
        <taxon>Tracheophyta</taxon>
        <taxon>Spermatophyta</taxon>
        <taxon>Magnoliopsida</taxon>
        <taxon>Liliopsida</taxon>
        <taxon>Araceae</taxon>
        <taxon>Pothoideae</taxon>
        <taxon>Potheae</taxon>
        <taxon>Anthurium</taxon>
    </lineage>
</organism>
<dbReference type="AlphaFoldDB" id="A0A1D1XF36"/>
<feature type="repeat" description="PPR" evidence="3">
    <location>
        <begin position="341"/>
        <end position="375"/>
    </location>
</feature>
<protein>
    <submittedName>
        <fullName evidence="5">Pentatricopeptide repeat-containing protein At1g80880, mitochondrial</fullName>
    </submittedName>
</protein>
<dbReference type="NCBIfam" id="TIGR00756">
    <property type="entry name" value="PPR"/>
    <property type="match status" value="3"/>
</dbReference>